<dbReference type="AlphaFoldDB" id="A0A9P4UA22"/>
<feature type="compositionally biased region" description="Polar residues" evidence="1">
    <location>
        <begin position="181"/>
        <end position="201"/>
    </location>
</feature>
<accession>A0A9P4UA22</accession>
<reference evidence="2" key="1">
    <citation type="journal article" date="2020" name="Stud. Mycol.">
        <title>101 Dothideomycetes genomes: a test case for predicting lifestyles and emergence of pathogens.</title>
        <authorList>
            <person name="Haridas S."/>
            <person name="Albert R."/>
            <person name="Binder M."/>
            <person name="Bloem J."/>
            <person name="Labutti K."/>
            <person name="Salamov A."/>
            <person name="Andreopoulos B."/>
            <person name="Baker S."/>
            <person name="Barry K."/>
            <person name="Bills G."/>
            <person name="Bluhm B."/>
            <person name="Cannon C."/>
            <person name="Castanera R."/>
            <person name="Culley D."/>
            <person name="Daum C."/>
            <person name="Ezra D."/>
            <person name="Gonzalez J."/>
            <person name="Henrissat B."/>
            <person name="Kuo A."/>
            <person name="Liang C."/>
            <person name="Lipzen A."/>
            <person name="Lutzoni F."/>
            <person name="Magnuson J."/>
            <person name="Mondo S."/>
            <person name="Nolan M."/>
            <person name="Ohm R."/>
            <person name="Pangilinan J."/>
            <person name="Park H.-J."/>
            <person name="Ramirez L."/>
            <person name="Alfaro M."/>
            <person name="Sun H."/>
            <person name="Tritt A."/>
            <person name="Yoshinaga Y."/>
            <person name="Zwiers L.-H."/>
            <person name="Turgeon B."/>
            <person name="Goodwin S."/>
            <person name="Spatafora J."/>
            <person name="Crous P."/>
            <person name="Grigoriev I."/>
        </authorList>
    </citation>
    <scope>NUCLEOTIDE SEQUENCE</scope>
    <source>
        <strain evidence="2">CBS 690.94</strain>
    </source>
</reference>
<feature type="region of interest" description="Disordered" evidence="1">
    <location>
        <begin position="164"/>
        <end position="207"/>
    </location>
</feature>
<dbReference type="EMBL" id="MU001503">
    <property type="protein sequence ID" value="KAF2442730.1"/>
    <property type="molecule type" value="Genomic_DNA"/>
</dbReference>
<name>A0A9P4UA22_9PLEO</name>
<protein>
    <submittedName>
        <fullName evidence="2">Uncharacterized protein</fullName>
    </submittedName>
</protein>
<gene>
    <name evidence="2" type="ORF">P171DRAFT_445324</name>
</gene>
<comment type="caution">
    <text evidence="2">The sequence shown here is derived from an EMBL/GenBank/DDBJ whole genome shotgun (WGS) entry which is preliminary data.</text>
</comment>
<evidence type="ECO:0000256" key="1">
    <source>
        <dbReference type="SAM" id="MobiDB-lite"/>
    </source>
</evidence>
<keyword evidence="3" id="KW-1185">Reference proteome</keyword>
<evidence type="ECO:0000313" key="2">
    <source>
        <dbReference type="EMBL" id="KAF2442730.1"/>
    </source>
</evidence>
<sequence length="295" mass="32297">MHVKEKITYPKRKPLPGSNPCTSGCSSFEHVLACGHSVNTPGPGDVCGSNCWAVARSPANSTGKRTAGAPFWCDACIEEKIEADVEFQGNITAQQAENLRIELRTYFLIKNIEAQSQARKTYVGEKRVTLPIDRDNKPLRGYQAPKPKHPFEVGTLHAGRSFFEDIDPNPVSSARGAPSAATPSTVTQRNGNQVPTHSASSIVPGDRYPLPGTQPLWVTEDRFRRRRVLNDAAAPSAVVRQQPIPQIVFQLPQQPQLLPRNNAHAGTRNTSLRTNTLGIGIVDEDEITKDVVHLT</sequence>
<evidence type="ECO:0000313" key="3">
    <source>
        <dbReference type="Proteomes" id="UP000799764"/>
    </source>
</evidence>
<organism evidence="2 3">
    <name type="scientific">Karstenula rhodostoma CBS 690.94</name>
    <dbReference type="NCBI Taxonomy" id="1392251"/>
    <lineage>
        <taxon>Eukaryota</taxon>
        <taxon>Fungi</taxon>
        <taxon>Dikarya</taxon>
        <taxon>Ascomycota</taxon>
        <taxon>Pezizomycotina</taxon>
        <taxon>Dothideomycetes</taxon>
        <taxon>Pleosporomycetidae</taxon>
        <taxon>Pleosporales</taxon>
        <taxon>Massarineae</taxon>
        <taxon>Didymosphaeriaceae</taxon>
        <taxon>Karstenula</taxon>
    </lineage>
</organism>
<dbReference type="Proteomes" id="UP000799764">
    <property type="component" value="Unassembled WGS sequence"/>
</dbReference>
<proteinExistence type="predicted"/>
<dbReference type="OrthoDB" id="3640311at2759"/>